<keyword evidence="1" id="KW-0862">Zinc</keyword>
<sequence length="141" mass="15673">MKPSEVIGRLLSYESRKAPSISPPKKQKGIALKASKVEKEEKGDSDEDTALLLRRFKKFVKFEKKDFGSKGQDLKKKAPFKSFEPRQEHSEKKGVQCYECGGIGHISPDCGNLKNKMAKVMTATWSESDDSGKGDKSSSDD</sequence>
<dbReference type="GO" id="GO:0008270">
    <property type="term" value="F:zinc ion binding"/>
    <property type="evidence" value="ECO:0007669"/>
    <property type="project" value="UniProtKB-KW"/>
</dbReference>
<dbReference type="Proteomes" id="UP001168877">
    <property type="component" value="Unassembled WGS sequence"/>
</dbReference>
<feature type="domain" description="CCHC-type" evidence="3">
    <location>
        <begin position="97"/>
        <end position="110"/>
    </location>
</feature>
<keyword evidence="1" id="KW-0479">Metal-binding</keyword>
<name>A0AA39SAC5_ACESA</name>
<dbReference type="SUPFAM" id="SSF57756">
    <property type="entry name" value="Retrovirus zinc finger-like domains"/>
    <property type="match status" value="1"/>
</dbReference>
<evidence type="ECO:0000256" key="2">
    <source>
        <dbReference type="SAM" id="MobiDB-lite"/>
    </source>
</evidence>
<gene>
    <name evidence="4" type="ORF">LWI29_037580</name>
</gene>
<dbReference type="EMBL" id="JAUESC010000382">
    <property type="protein sequence ID" value="KAK0588303.1"/>
    <property type="molecule type" value="Genomic_DNA"/>
</dbReference>
<accession>A0AA39SAC5</accession>
<evidence type="ECO:0000259" key="3">
    <source>
        <dbReference type="PROSITE" id="PS50158"/>
    </source>
</evidence>
<comment type="caution">
    <text evidence="4">The sequence shown here is derived from an EMBL/GenBank/DDBJ whole genome shotgun (WGS) entry which is preliminary data.</text>
</comment>
<dbReference type="InterPro" id="IPR036875">
    <property type="entry name" value="Znf_CCHC_sf"/>
</dbReference>
<dbReference type="Pfam" id="PF00098">
    <property type="entry name" value="zf-CCHC"/>
    <property type="match status" value="1"/>
</dbReference>
<evidence type="ECO:0000256" key="1">
    <source>
        <dbReference type="PROSITE-ProRule" id="PRU00047"/>
    </source>
</evidence>
<feature type="region of interest" description="Disordered" evidence="2">
    <location>
        <begin position="70"/>
        <end position="91"/>
    </location>
</feature>
<keyword evidence="1" id="KW-0863">Zinc-finger</keyword>
<protein>
    <recommendedName>
        <fullName evidence="3">CCHC-type domain-containing protein</fullName>
    </recommendedName>
</protein>
<dbReference type="Gene3D" id="4.10.60.10">
    <property type="entry name" value="Zinc finger, CCHC-type"/>
    <property type="match status" value="1"/>
</dbReference>
<dbReference type="PROSITE" id="PS50158">
    <property type="entry name" value="ZF_CCHC"/>
    <property type="match status" value="1"/>
</dbReference>
<proteinExistence type="predicted"/>
<reference evidence="4" key="1">
    <citation type="journal article" date="2022" name="Plant J.">
        <title>Strategies of tolerance reflected in two North American maple genomes.</title>
        <authorList>
            <person name="McEvoy S.L."/>
            <person name="Sezen U.U."/>
            <person name="Trouern-Trend A."/>
            <person name="McMahon S.M."/>
            <person name="Schaberg P.G."/>
            <person name="Yang J."/>
            <person name="Wegrzyn J.L."/>
            <person name="Swenson N.G."/>
        </authorList>
    </citation>
    <scope>NUCLEOTIDE SEQUENCE</scope>
    <source>
        <strain evidence="4">NS2018</strain>
    </source>
</reference>
<evidence type="ECO:0000313" key="5">
    <source>
        <dbReference type="Proteomes" id="UP001168877"/>
    </source>
</evidence>
<feature type="region of interest" description="Disordered" evidence="2">
    <location>
        <begin position="16"/>
        <end position="47"/>
    </location>
</feature>
<organism evidence="4 5">
    <name type="scientific">Acer saccharum</name>
    <name type="common">Sugar maple</name>
    <dbReference type="NCBI Taxonomy" id="4024"/>
    <lineage>
        <taxon>Eukaryota</taxon>
        <taxon>Viridiplantae</taxon>
        <taxon>Streptophyta</taxon>
        <taxon>Embryophyta</taxon>
        <taxon>Tracheophyta</taxon>
        <taxon>Spermatophyta</taxon>
        <taxon>Magnoliopsida</taxon>
        <taxon>eudicotyledons</taxon>
        <taxon>Gunneridae</taxon>
        <taxon>Pentapetalae</taxon>
        <taxon>rosids</taxon>
        <taxon>malvids</taxon>
        <taxon>Sapindales</taxon>
        <taxon>Sapindaceae</taxon>
        <taxon>Hippocastanoideae</taxon>
        <taxon>Acereae</taxon>
        <taxon>Acer</taxon>
    </lineage>
</organism>
<keyword evidence="5" id="KW-1185">Reference proteome</keyword>
<dbReference type="AlphaFoldDB" id="A0AA39SAC5"/>
<evidence type="ECO:0000313" key="4">
    <source>
        <dbReference type="EMBL" id="KAK0588303.1"/>
    </source>
</evidence>
<dbReference type="GO" id="GO:0003676">
    <property type="term" value="F:nucleic acid binding"/>
    <property type="evidence" value="ECO:0007669"/>
    <property type="project" value="InterPro"/>
</dbReference>
<dbReference type="InterPro" id="IPR001878">
    <property type="entry name" value="Znf_CCHC"/>
</dbReference>
<reference evidence="4" key="2">
    <citation type="submission" date="2023-06" db="EMBL/GenBank/DDBJ databases">
        <authorList>
            <person name="Swenson N.G."/>
            <person name="Wegrzyn J.L."/>
            <person name="Mcevoy S.L."/>
        </authorList>
    </citation>
    <scope>NUCLEOTIDE SEQUENCE</scope>
    <source>
        <strain evidence="4">NS2018</strain>
        <tissue evidence="4">Leaf</tissue>
    </source>
</reference>